<protein>
    <submittedName>
        <fullName evidence="2">Uncharacterized protein</fullName>
    </submittedName>
</protein>
<feature type="region of interest" description="Disordered" evidence="1">
    <location>
        <begin position="1"/>
        <end position="53"/>
    </location>
</feature>
<dbReference type="AlphaFoldDB" id="A0A382YUA5"/>
<feature type="compositionally biased region" description="Basic and acidic residues" evidence="1">
    <location>
        <begin position="40"/>
        <end position="53"/>
    </location>
</feature>
<evidence type="ECO:0000256" key="1">
    <source>
        <dbReference type="SAM" id="MobiDB-lite"/>
    </source>
</evidence>
<accession>A0A382YUA5</accession>
<gene>
    <name evidence="2" type="ORF">METZ01_LOCUS439711</name>
</gene>
<name>A0A382YUA5_9ZZZZ</name>
<evidence type="ECO:0000313" key="2">
    <source>
        <dbReference type="EMBL" id="SVD86857.1"/>
    </source>
</evidence>
<sequence>MITRPRKRSATPGELQKMLRGTSQRKPRRMQNPDGIRVIGSEEKLETQIERED</sequence>
<dbReference type="EMBL" id="UINC01178606">
    <property type="protein sequence ID" value="SVD86857.1"/>
    <property type="molecule type" value="Genomic_DNA"/>
</dbReference>
<reference evidence="2" key="1">
    <citation type="submission" date="2018-05" db="EMBL/GenBank/DDBJ databases">
        <authorList>
            <person name="Lanie J.A."/>
            <person name="Ng W.-L."/>
            <person name="Kazmierczak K.M."/>
            <person name="Andrzejewski T.M."/>
            <person name="Davidsen T.M."/>
            <person name="Wayne K.J."/>
            <person name="Tettelin H."/>
            <person name="Glass J.I."/>
            <person name="Rusch D."/>
            <person name="Podicherti R."/>
            <person name="Tsui H.-C.T."/>
            <person name="Winkler M.E."/>
        </authorList>
    </citation>
    <scope>NUCLEOTIDE SEQUENCE</scope>
</reference>
<proteinExistence type="predicted"/>
<organism evidence="2">
    <name type="scientific">marine metagenome</name>
    <dbReference type="NCBI Taxonomy" id="408172"/>
    <lineage>
        <taxon>unclassified sequences</taxon>
        <taxon>metagenomes</taxon>
        <taxon>ecological metagenomes</taxon>
    </lineage>
</organism>